<feature type="transmembrane region" description="Helical" evidence="2">
    <location>
        <begin position="212"/>
        <end position="230"/>
    </location>
</feature>
<dbReference type="InterPro" id="IPR045339">
    <property type="entry name" value="DUF6534"/>
</dbReference>
<reference evidence="4 5" key="1">
    <citation type="journal article" date="2019" name="Nat. Ecol. Evol.">
        <title>Megaphylogeny resolves global patterns of mushroom evolution.</title>
        <authorList>
            <person name="Varga T."/>
            <person name="Krizsan K."/>
            <person name="Foldi C."/>
            <person name="Dima B."/>
            <person name="Sanchez-Garcia M."/>
            <person name="Sanchez-Ramirez S."/>
            <person name="Szollosi G.J."/>
            <person name="Szarkandi J.G."/>
            <person name="Papp V."/>
            <person name="Albert L."/>
            <person name="Andreopoulos W."/>
            <person name="Angelini C."/>
            <person name="Antonin V."/>
            <person name="Barry K.W."/>
            <person name="Bougher N.L."/>
            <person name="Buchanan P."/>
            <person name="Buyck B."/>
            <person name="Bense V."/>
            <person name="Catcheside P."/>
            <person name="Chovatia M."/>
            <person name="Cooper J."/>
            <person name="Damon W."/>
            <person name="Desjardin D."/>
            <person name="Finy P."/>
            <person name="Geml J."/>
            <person name="Haridas S."/>
            <person name="Hughes K."/>
            <person name="Justo A."/>
            <person name="Karasinski D."/>
            <person name="Kautmanova I."/>
            <person name="Kiss B."/>
            <person name="Kocsube S."/>
            <person name="Kotiranta H."/>
            <person name="LaButti K.M."/>
            <person name="Lechner B.E."/>
            <person name="Liimatainen K."/>
            <person name="Lipzen A."/>
            <person name="Lukacs Z."/>
            <person name="Mihaltcheva S."/>
            <person name="Morgado L.N."/>
            <person name="Niskanen T."/>
            <person name="Noordeloos M.E."/>
            <person name="Ohm R.A."/>
            <person name="Ortiz-Santana B."/>
            <person name="Ovrebo C."/>
            <person name="Racz N."/>
            <person name="Riley R."/>
            <person name="Savchenko A."/>
            <person name="Shiryaev A."/>
            <person name="Soop K."/>
            <person name="Spirin V."/>
            <person name="Szebenyi C."/>
            <person name="Tomsovsky M."/>
            <person name="Tulloss R.E."/>
            <person name="Uehling J."/>
            <person name="Grigoriev I.V."/>
            <person name="Vagvolgyi C."/>
            <person name="Papp T."/>
            <person name="Martin F.M."/>
            <person name="Miettinen O."/>
            <person name="Hibbett D.S."/>
            <person name="Nagy L.G."/>
        </authorList>
    </citation>
    <scope>NUCLEOTIDE SEQUENCE [LARGE SCALE GENOMIC DNA]</scope>
    <source>
        <strain evidence="4 5">CBS 962.96</strain>
    </source>
</reference>
<feature type="transmembrane region" description="Helical" evidence="2">
    <location>
        <begin position="133"/>
        <end position="158"/>
    </location>
</feature>
<proteinExistence type="predicted"/>
<dbReference type="Proteomes" id="UP000297245">
    <property type="component" value="Unassembled WGS sequence"/>
</dbReference>
<gene>
    <name evidence="4" type="ORF">K435DRAFT_804798</name>
</gene>
<organism evidence="4 5">
    <name type="scientific">Dendrothele bispora (strain CBS 962.96)</name>
    <dbReference type="NCBI Taxonomy" id="1314807"/>
    <lineage>
        <taxon>Eukaryota</taxon>
        <taxon>Fungi</taxon>
        <taxon>Dikarya</taxon>
        <taxon>Basidiomycota</taxon>
        <taxon>Agaricomycotina</taxon>
        <taxon>Agaricomycetes</taxon>
        <taxon>Agaricomycetidae</taxon>
        <taxon>Agaricales</taxon>
        <taxon>Agaricales incertae sedis</taxon>
        <taxon>Dendrothele</taxon>
    </lineage>
</organism>
<evidence type="ECO:0000313" key="4">
    <source>
        <dbReference type="EMBL" id="THU86851.1"/>
    </source>
</evidence>
<dbReference type="OrthoDB" id="3257061at2759"/>
<feature type="transmembrane region" description="Helical" evidence="2">
    <location>
        <begin position="105"/>
        <end position="127"/>
    </location>
</feature>
<evidence type="ECO:0000259" key="3">
    <source>
        <dbReference type="Pfam" id="PF20152"/>
    </source>
</evidence>
<name>A0A4S8LDM1_DENBC</name>
<feature type="transmembrane region" description="Helical" evidence="2">
    <location>
        <begin position="178"/>
        <end position="200"/>
    </location>
</feature>
<keyword evidence="2" id="KW-1133">Transmembrane helix</keyword>
<keyword evidence="5" id="KW-1185">Reference proteome</keyword>
<evidence type="ECO:0000256" key="1">
    <source>
        <dbReference type="SAM" id="MobiDB-lite"/>
    </source>
</evidence>
<keyword evidence="2" id="KW-0812">Transmembrane</keyword>
<evidence type="ECO:0000313" key="5">
    <source>
        <dbReference type="Proteomes" id="UP000297245"/>
    </source>
</evidence>
<feature type="region of interest" description="Disordered" evidence="1">
    <location>
        <begin position="238"/>
        <end position="258"/>
    </location>
</feature>
<keyword evidence="2" id="KW-0472">Membrane</keyword>
<protein>
    <recommendedName>
        <fullName evidence="3">DUF6534 domain-containing protein</fullName>
    </recommendedName>
</protein>
<accession>A0A4S8LDM1</accession>
<dbReference type="Pfam" id="PF20152">
    <property type="entry name" value="DUF6534"/>
    <property type="match status" value="1"/>
</dbReference>
<dbReference type="EMBL" id="ML179477">
    <property type="protein sequence ID" value="THU86851.1"/>
    <property type="molecule type" value="Genomic_DNA"/>
</dbReference>
<feature type="compositionally biased region" description="Polar residues" evidence="1">
    <location>
        <begin position="240"/>
        <end position="253"/>
    </location>
</feature>
<feature type="domain" description="DUF6534" evidence="3">
    <location>
        <begin position="146"/>
        <end position="235"/>
    </location>
</feature>
<dbReference type="AlphaFoldDB" id="A0A4S8LDM1"/>
<evidence type="ECO:0000256" key="2">
    <source>
        <dbReference type="SAM" id="Phobius"/>
    </source>
</evidence>
<sequence>MSAPTAPPLSEPHDEICVILVGFLDDKVTIDTLAKTPLLHSATLYCKVCTKPGYLQKLNKVGAPILTSWGNTFLFAYEFYELFSQMNQTAKYISRYRRDSRLLKSWVAAVFFVDVTCMAAMYTWVYFNTAKYFATTTIVSLVSSGITDVFLAITLVMLLKPMVKDSFREDTKQKVKQVLHRAISTGTLTAVLKIVMLTLAVSPSDSQSNVTLSLPFFLCHIQSISMLFNLNDRRRDCSDQSDNTTTSLDSSQEPEPEFHLTTINTRLGDLDPERETLQDPMLCVTVFEMTQFRPPPLCVTELLVEIVQYS</sequence>